<dbReference type="InterPro" id="IPR014197">
    <property type="entry name" value="Sporulation_prot_YunB"/>
</dbReference>
<keyword evidence="3" id="KW-1185">Reference proteome</keyword>
<keyword evidence="1" id="KW-1133">Transmembrane helix</keyword>
<reference evidence="2" key="1">
    <citation type="journal article" date="2014" name="Int. J. Syst. Evol. Microbiol.">
        <title>Complete genome sequence of Corynebacterium casei LMG S-19264T (=DSM 44701T), isolated from a smear-ripened cheese.</title>
        <authorList>
            <consortium name="US DOE Joint Genome Institute (JGI-PGF)"/>
            <person name="Walter F."/>
            <person name="Albersmeier A."/>
            <person name="Kalinowski J."/>
            <person name="Ruckert C."/>
        </authorList>
    </citation>
    <scope>NUCLEOTIDE SEQUENCE</scope>
    <source>
        <strain evidence="2">CGMCC 1.15371</strain>
    </source>
</reference>
<proteinExistence type="predicted"/>
<dbReference type="PIRSF" id="PIRSF021383">
    <property type="entry name" value="YunB"/>
    <property type="match status" value="1"/>
</dbReference>
<gene>
    <name evidence="2" type="primary">yunB</name>
    <name evidence="2" type="ORF">GCM10011391_29140</name>
</gene>
<dbReference type="AlphaFoldDB" id="A0A8J2YK43"/>
<feature type="transmembrane region" description="Helical" evidence="1">
    <location>
        <begin position="7"/>
        <end position="26"/>
    </location>
</feature>
<dbReference type="EMBL" id="BMIR01000015">
    <property type="protein sequence ID" value="GGE48500.1"/>
    <property type="molecule type" value="Genomic_DNA"/>
</dbReference>
<evidence type="ECO:0000256" key="1">
    <source>
        <dbReference type="SAM" id="Phobius"/>
    </source>
</evidence>
<comment type="caution">
    <text evidence="2">The sequence shown here is derived from an EMBL/GenBank/DDBJ whole genome shotgun (WGS) entry which is preliminary data.</text>
</comment>
<sequence>MIPLRHVFVASIISFLAFTLLGLWLVNEKVSPVLMEIAKAKTKQIATYAINSGLGKQEIHEMEQYQSDDGKSDLYTITYDKDDQITSVNYNMVAVTRIFSEVTQKIQQYLRAVEEGTINPVNTDFNDTQIEGGEKGVIAKIPLGQATENVLFSNLGPTIPVRMVVTSNVIPNIKNEVKEVNINGAYIQIYLAVKVQVKVVLPFETKNVSILTTIPITSQYLPGKVPNYYSSGKDNTSIAIPQKMLDKDDYSSKKTKDKKGNE</sequence>
<dbReference type="Pfam" id="PF09560">
    <property type="entry name" value="Spore_YunB"/>
    <property type="match status" value="1"/>
</dbReference>
<organism evidence="2 3">
    <name type="scientific">Pullulanibacillus camelliae</name>
    <dbReference type="NCBI Taxonomy" id="1707096"/>
    <lineage>
        <taxon>Bacteria</taxon>
        <taxon>Bacillati</taxon>
        <taxon>Bacillota</taxon>
        <taxon>Bacilli</taxon>
        <taxon>Bacillales</taxon>
        <taxon>Sporolactobacillaceae</taxon>
        <taxon>Pullulanibacillus</taxon>
    </lineage>
</organism>
<evidence type="ECO:0000313" key="2">
    <source>
        <dbReference type="EMBL" id="GGE48500.1"/>
    </source>
</evidence>
<name>A0A8J2YK43_9BACL</name>
<reference evidence="2" key="2">
    <citation type="submission" date="2020-09" db="EMBL/GenBank/DDBJ databases">
        <authorList>
            <person name="Sun Q."/>
            <person name="Zhou Y."/>
        </authorList>
    </citation>
    <scope>NUCLEOTIDE SEQUENCE</scope>
    <source>
        <strain evidence="2">CGMCC 1.15371</strain>
    </source>
</reference>
<keyword evidence="1" id="KW-0472">Membrane</keyword>
<dbReference type="NCBIfam" id="TIGR02832">
    <property type="entry name" value="spo_yunB"/>
    <property type="match status" value="1"/>
</dbReference>
<dbReference type="Proteomes" id="UP000628775">
    <property type="component" value="Unassembled WGS sequence"/>
</dbReference>
<protein>
    <submittedName>
        <fullName evidence="2">Sporulation protein YunB</fullName>
    </submittedName>
</protein>
<keyword evidence="1" id="KW-0812">Transmembrane</keyword>
<accession>A0A8J2YK43</accession>
<evidence type="ECO:0000313" key="3">
    <source>
        <dbReference type="Proteomes" id="UP000628775"/>
    </source>
</evidence>